<gene>
    <name evidence="1" type="ordered locus">ssr1114</name>
</gene>
<organism evidence="1 2">
    <name type="scientific">Synechocystis sp. (strain ATCC 27184 / PCC 6803 / Kazusa)</name>
    <dbReference type="NCBI Taxonomy" id="1111708"/>
    <lineage>
        <taxon>Bacteria</taxon>
        <taxon>Bacillati</taxon>
        <taxon>Cyanobacteriota</taxon>
        <taxon>Cyanophyceae</taxon>
        <taxon>Synechococcales</taxon>
        <taxon>Merismopediaceae</taxon>
        <taxon>Synechocystis</taxon>
    </lineage>
</organism>
<reference evidence="1 2" key="1">
    <citation type="journal article" date="1995" name="DNA Res.">
        <title>Sequence analysis of the genome of the unicellular cyanobacterium Synechocystis sp. strain PCC6803. I. Sequence features in the 1 Mb region from map positions 64% to 92% of the genome.</title>
        <authorList>
            <person name="Kaneko T."/>
            <person name="Tanaka A."/>
            <person name="Sato S."/>
            <person name="Kotani H."/>
            <person name="Sazuka T."/>
            <person name="Miyajima N."/>
            <person name="Sugiura M."/>
            <person name="Tabata S."/>
        </authorList>
    </citation>
    <scope>NUCLEOTIDE SEQUENCE [LARGE SCALE GENOMIC DNA]</scope>
    <source>
        <strain evidence="2">ATCC 27184 / PCC 6803 / Kazusa</strain>
    </source>
</reference>
<dbReference type="AlphaFoldDB" id="P74580"/>
<dbReference type="PaxDb" id="1148-1653776"/>
<dbReference type="EMBL" id="BA000022">
    <property type="protein sequence ID" value="BAA18687.1"/>
    <property type="molecule type" value="Genomic_DNA"/>
</dbReference>
<accession>P74580</accession>
<proteinExistence type="predicted"/>
<dbReference type="IntAct" id="P74580">
    <property type="interactions" value="2"/>
</dbReference>
<dbReference type="PIR" id="S76775">
    <property type="entry name" value="S76775"/>
</dbReference>
<dbReference type="Proteomes" id="UP000001425">
    <property type="component" value="Chromosome"/>
</dbReference>
<reference evidence="1 2" key="2">
    <citation type="journal article" date="1996" name="DNA Res.">
        <title>Sequence analysis of the genome of the unicellular cyanobacterium Synechocystis sp. strain PCC6803. II. Sequence determination of the entire genome and assignment of potential protein-coding regions.</title>
        <authorList>
            <person name="Kaneko T."/>
            <person name="Sato S."/>
            <person name="Kotani H."/>
            <person name="Tanaka A."/>
            <person name="Asamizu E."/>
            <person name="Nakamura Y."/>
            <person name="Miyajima N."/>
            <person name="Hirosawa M."/>
            <person name="Sugiura M."/>
            <person name="Sasamoto S."/>
            <person name="Kimura T."/>
            <person name="Hosouchi T."/>
            <person name="Matsuno A."/>
            <person name="Muraki A."/>
            <person name="Nakazaki N."/>
            <person name="Naruo K."/>
            <person name="Okumura S."/>
            <person name="Shimpo S."/>
            <person name="Takeuchi C."/>
            <person name="Wada T."/>
            <person name="Watanabe A."/>
            <person name="Yamada M."/>
            <person name="Yasuda M."/>
            <person name="Tabata S."/>
        </authorList>
    </citation>
    <scope>NUCLEOTIDE SEQUENCE [LARGE SCALE GENOMIC DNA]</scope>
    <source>
        <strain evidence="2">ATCC 27184 / PCC 6803 / Kazusa</strain>
    </source>
</reference>
<dbReference type="EnsemblBacteria" id="BAA18687">
    <property type="protein sequence ID" value="BAA18687"/>
    <property type="gene ID" value="BAA18687"/>
</dbReference>
<evidence type="ECO:0000313" key="1">
    <source>
        <dbReference type="EMBL" id="BAA18687.1"/>
    </source>
</evidence>
<evidence type="ECO:0000313" key="2">
    <source>
        <dbReference type="Proteomes" id="UP000001425"/>
    </source>
</evidence>
<protein>
    <submittedName>
        <fullName evidence="1">Ssr1114 protein</fullName>
    </submittedName>
</protein>
<sequence>MMRAFEVMATVKDSKQLLLDSDLHWNTSRVKVIILESDELASKGSEFDPDDTPVEEIKVSLRKALEEYKQGKRIPVENMWEGIDVE</sequence>
<dbReference type="InParanoid" id="P74580"/>
<keyword evidence="2" id="KW-1185">Reference proteome</keyword>
<dbReference type="STRING" id="1148.gene:10500458"/>
<name>P74580_SYNY3</name>
<dbReference type="KEGG" id="syn:ssr1114"/>
<dbReference type="eggNOG" id="COG2442">
    <property type="taxonomic scope" value="Bacteria"/>
</dbReference>